<reference evidence="3" key="1">
    <citation type="journal article" date="2012" name="Nat. Biotechnol.">
        <title>Reference genome sequence of the model plant Setaria.</title>
        <authorList>
            <person name="Bennetzen J.L."/>
            <person name="Schmutz J."/>
            <person name="Wang H."/>
            <person name="Percifield R."/>
            <person name="Hawkins J."/>
            <person name="Pontaroli A.C."/>
            <person name="Estep M."/>
            <person name="Feng L."/>
            <person name="Vaughn J.N."/>
            <person name="Grimwood J."/>
            <person name="Jenkins J."/>
            <person name="Barry K."/>
            <person name="Lindquist E."/>
            <person name="Hellsten U."/>
            <person name="Deshpande S."/>
            <person name="Wang X."/>
            <person name="Wu X."/>
            <person name="Mitros T."/>
            <person name="Triplett J."/>
            <person name="Yang X."/>
            <person name="Ye C.Y."/>
            <person name="Mauro-Herrera M."/>
            <person name="Wang L."/>
            <person name="Li P."/>
            <person name="Sharma M."/>
            <person name="Sharma R."/>
            <person name="Ronald P.C."/>
            <person name="Panaud O."/>
            <person name="Kellogg E.A."/>
            <person name="Brutnell T.P."/>
            <person name="Doust A.N."/>
            <person name="Tuskan G.A."/>
            <person name="Rokhsar D."/>
            <person name="Devos K.M."/>
        </authorList>
    </citation>
    <scope>NUCLEOTIDE SEQUENCE [LARGE SCALE GENOMIC DNA]</scope>
    <source>
        <strain evidence="3">cv. Yugu1</strain>
    </source>
</reference>
<evidence type="ECO:0000256" key="1">
    <source>
        <dbReference type="SAM" id="MobiDB-lite"/>
    </source>
</evidence>
<proteinExistence type="predicted"/>
<evidence type="ECO:0000313" key="2">
    <source>
        <dbReference type="EnsemblPlants" id="KQL11736"/>
    </source>
</evidence>
<reference evidence="2" key="2">
    <citation type="submission" date="2018-08" db="UniProtKB">
        <authorList>
            <consortium name="EnsemblPlants"/>
        </authorList>
    </citation>
    <scope>IDENTIFICATION</scope>
    <source>
        <strain evidence="2">Yugu1</strain>
    </source>
</reference>
<dbReference type="Gramene" id="KQL11736">
    <property type="protein sequence ID" value="KQL11736"/>
    <property type="gene ID" value="SETIT_009103mg"/>
</dbReference>
<accession>K3Y4G5</accession>
<protein>
    <submittedName>
        <fullName evidence="2">Uncharacterized protein</fullName>
    </submittedName>
</protein>
<name>K3Y4G5_SETIT</name>
<dbReference type="InParanoid" id="K3Y4G5"/>
<feature type="compositionally biased region" description="Polar residues" evidence="1">
    <location>
        <begin position="27"/>
        <end position="39"/>
    </location>
</feature>
<dbReference type="EMBL" id="AGNK02002647">
    <property type="status" value="NOT_ANNOTATED_CDS"/>
    <property type="molecule type" value="Genomic_DNA"/>
</dbReference>
<dbReference type="EnsemblPlants" id="KQL11736">
    <property type="protein sequence ID" value="KQL11736"/>
    <property type="gene ID" value="SETIT_009103mg"/>
</dbReference>
<dbReference type="HOGENOM" id="CLU_3320946_0_0_1"/>
<feature type="region of interest" description="Disordered" evidence="1">
    <location>
        <begin position="1"/>
        <end position="39"/>
    </location>
</feature>
<evidence type="ECO:0000313" key="3">
    <source>
        <dbReference type="Proteomes" id="UP000004995"/>
    </source>
</evidence>
<sequence length="39" mass="4181">MASKKQTKGKVIATKSKPSFWRPHLSLSPTSFSSTDASG</sequence>
<dbReference type="Proteomes" id="UP000004995">
    <property type="component" value="Unassembled WGS sequence"/>
</dbReference>
<organism evidence="2 3">
    <name type="scientific">Setaria italica</name>
    <name type="common">Foxtail millet</name>
    <name type="synonym">Panicum italicum</name>
    <dbReference type="NCBI Taxonomy" id="4555"/>
    <lineage>
        <taxon>Eukaryota</taxon>
        <taxon>Viridiplantae</taxon>
        <taxon>Streptophyta</taxon>
        <taxon>Embryophyta</taxon>
        <taxon>Tracheophyta</taxon>
        <taxon>Spermatophyta</taxon>
        <taxon>Magnoliopsida</taxon>
        <taxon>Liliopsida</taxon>
        <taxon>Poales</taxon>
        <taxon>Poaceae</taxon>
        <taxon>PACMAD clade</taxon>
        <taxon>Panicoideae</taxon>
        <taxon>Panicodae</taxon>
        <taxon>Paniceae</taxon>
        <taxon>Cenchrinae</taxon>
        <taxon>Setaria</taxon>
    </lineage>
</organism>
<dbReference type="AlphaFoldDB" id="K3Y4G5"/>
<keyword evidence="3" id="KW-1185">Reference proteome</keyword>